<dbReference type="Pfam" id="PF13843">
    <property type="entry name" value="DDE_Tnp_1_7"/>
    <property type="match status" value="1"/>
</dbReference>
<dbReference type="PANTHER" id="PTHR11161">
    <property type="entry name" value="O-ACYLTRANSFERASE"/>
    <property type="match status" value="1"/>
</dbReference>
<sequence length="472" mass="53543">MAFSGESTWSARKWRDQRCQLAWILSPCTPNRIQLTMRVPPIVLGPIMDMCVPDTCSADDVTQLVKSVYETVTFHTDPLELVILPAQCQEKEAWRPVTILVLILVVLVLSFQATCTTYDLIFIQRPLWKRQASKEKFKVKREIKPGTVQVPPAVSADSARLPLISTDMESSSEEQDGGVGSEEVDLSLREEEEQRVDHTQNVPDTHRTPIYNTGFDNLMRSSMLSALGRLQQIIQVFSVYTNVQRLLDTELAPQNLTCLHGLRVISTAWVVLGDLLLFQMVVVGETVILLSTLHHDKAVDLEQMGKPEINLYYNKTKGGVDSLEQLVHAYMSKRQTVRWPLSYFFNLLDVAGVASFVIWTFQNPLWKENKKHKRRLFLEEMSEHLAIPQIQRRVGAGRVHKSVLLSAELCGVTALASTPVPAQQEEEETAKKKRCVLCGKKKDRKSKQTCNECKRPVCNEHSQAKRICMECQ</sequence>
<accession>A0AAV3Y2Q8</accession>
<feature type="region of interest" description="Disordered" evidence="1">
    <location>
        <begin position="167"/>
        <end position="207"/>
    </location>
</feature>
<protein>
    <submittedName>
        <fullName evidence="4">PiggyBac transposable element-derived protein 4</fullName>
    </submittedName>
</protein>
<dbReference type="Proteomes" id="UP000735302">
    <property type="component" value="Unassembled WGS sequence"/>
</dbReference>
<dbReference type="EMBL" id="BLXT01000383">
    <property type="protein sequence ID" value="GFN76371.1"/>
    <property type="molecule type" value="Genomic_DNA"/>
</dbReference>
<feature type="compositionally biased region" description="Acidic residues" evidence="1">
    <location>
        <begin position="170"/>
        <end position="194"/>
    </location>
</feature>
<organism evidence="4 5">
    <name type="scientific">Plakobranchus ocellatus</name>
    <dbReference type="NCBI Taxonomy" id="259542"/>
    <lineage>
        <taxon>Eukaryota</taxon>
        <taxon>Metazoa</taxon>
        <taxon>Spiralia</taxon>
        <taxon>Lophotrochozoa</taxon>
        <taxon>Mollusca</taxon>
        <taxon>Gastropoda</taxon>
        <taxon>Heterobranchia</taxon>
        <taxon>Euthyneura</taxon>
        <taxon>Panpulmonata</taxon>
        <taxon>Sacoglossa</taxon>
        <taxon>Placobranchoidea</taxon>
        <taxon>Plakobranchidae</taxon>
        <taxon>Plakobranchus</taxon>
    </lineage>
</organism>
<evidence type="ECO:0000313" key="5">
    <source>
        <dbReference type="Proteomes" id="UP000735302"/>
    </source>
</evidence>
<reference evidence="4 5" key="1">
    <citation type="journal article" date="2021" name="Elife">
        <title>Chloroplast acquisition without the gene transfer in kleptoplastic sea slugs, Plakobranchus ocellatus.</title>
        <authorList>
            <person name="Maeda T."/>
            <person name="Takahashi S."/>
            <person name="Yoshida T."/>
            <person name="Shimamura S."/>
            <person name="Takaki Y."/>
            <person name="Nagai Y."/>
            <person name="Toyoda A."/>
            <person name="Suzuki Y."/>
            <person name="Arimoto A."/>
            <person name="Ishii H."/>
            <person name="Satoh N."/>
            <person name="Nishiyama T."/>
            <person name="Hasebe M."/>
            <person name="Maruyama T."/>
            <person name="Minagawa J."/>
            <person name="Obokata J."/>
            <person name="Shigenobu S."/>
        </authorList>
    </citation>
    <scope>NUCLEOTIDE SEQUENCE [LARGE SCALE GENOMIC DNA]</scope>
</reference>
<feature type="domain" description="PiggyBac transposable element-derived protein" evidence="3">
    <location>
        <begin position="273"/>
        <end position="353"/>
    </location>
</feature>
<feature type="transmembrane region" description="Helical" evidence="2">
    <location>
        <begin position="99"/>
        <end position="121"/>
    </location>
</feature>
<proteinExistence type="predicted"/>
<evidence type="ECO:0000313" key="4">
    <source>
        <dbReference type="EMBL" id="GFN76371.1"/>
    </source>
</evidence>
<keyword evidence="5" id="KW-1185">Reference proteome</keyword>
<dbReference type="PANTHER" id="PTHR11161:SF0">
    <property type="entry name" value="O-ACYLTRANSFERASE LIKE PROTEIN"/>
    <property type="match status" value="1"/>
</dbReference>
<keyword evidence="2" id="KW-1133">Transmembrane helix</keyword>
<dbReference type="InterPro" id="IPR052728">
    <property type="entry name" value="O2_lipid_transport_reg"/>
</dbReference>
<dbReference type="InterPro" id="IPR029526">
    <property type="entry name" value="PGBD"/>
</dbReference>
<evidence type="ECO:0000256" key="1">
    <source>
        <dbReference type="SAM" id="MobiDB-lite"/>
    </source>
</evidence>
<evidence type="ECO:0000259" key="3">
    <source>
        <dbReference type="Pfam" id="PF13843"/>
    </source>
</evidence>
<keyword evidence="2" id="KW-0812">Transmembrane</keyword>
<evidence type="ECO:0000256" key="2">
    <source>
        <dbReference type="SAM" id="Phobius"/>
    </source>
</evidence>
<name>A0AAV3Y2Q8_9GAST</name>
<dbReference type="AlphaFoldDB" id="A0AAV3Y2Q8"/>
<gene>
    <name evidence="4" type="ORF">PoB_000287700</name>
</gene>
<keyword evidence="2" id="KW-0472">Membrane</keyword>
<comment type="caution">
    <text evidence="4">The sequence shown here is derived from an EMBL/GenBank/DDBJ whole genome shotgun (WGS) entry which is preliminary data.</text>
</comment>